<evidence type="ECO:0000256" key="10">
    <source>
        <dbReference type="SAM" id="Phobius"/>
    </source>
</evidence>
<evidence type="ECO:0000313" key="12">
    <source>
        <dbReference type="Proteomes" id="UP001159428"/>
    </source>
</evidence>
<dbReference type="PANTHER" id="PTHR21072:SF13">
    <property type="entry name" value="GPI TRANSAMIDASE COMPONENT PIG-S"/>
    <property type="match status" value="1"/>
</dbReference>
<evidence type="ECO:0000256" key="6">
    <source>
        <dbReference type="ARBA" id="ARBA00022824"/>
    </source>
</evidence>
<dbReference type="PANTHER" id="PTHR21072">
    <property type="entry name" value="GPI TRANSAMIDASE COMPONENT PIG-S"/>
    <property type="match status" value="1"/>
</dbReference>
<keyword evidence="8 10" id="KW-0472">Membrane</keyword>
<evidence type="ECO:0000256" key="4">
    <source>
        <dbReference type="ARBA" id="ARBA00022502"/>
    </source>
</evidence>
<evidence type="ECO:0000256" key="5">
    <source>
        <dbReference type="ARBA" id="ARBA00022692"/>
    </source>
</evidence>
<protein>
    <recommendedName>
        <fullName evidence="13">GPI transamidase component PIG-S</fullName>
    </recommendedName>
</protein>
<evidence type="ECO:0000256" key="3">
    <source>
        <dbReference type="ARBA" id="ARBA00005316"/>
    </source>
</evidence>
<proteinExistence type="inferred from homology"/>
<feature type="transmembrane region" description="Helical" evidence="10">
    <location>
        <begin position="18"/>
        <end position="37"/>
    </location>
</feature>
<comment type="caution">
    <text evidence="11">The sequence shown here is derived from an EMBL/GenBank/DDBJ whole genome shotgun (WGS) entry which is preliminary data.</text>
</comment>
<accession>A0AAU9XLW0</accession>
<evidence type="ECO:0008006" key="13">
    <source>
        <dbReference type="Google" id="ProtNLM"/>
    </source>
</evidence>
<evidence type="ECO:0000256" key="9">
    <source>
        <dbReference type="ARBA" id="ARBA00023180"/>
    </source>
</evidence>
<dbReference type="InterPro" id="IPR019540">
    <property type="entry name" value="PtdIno-glycan_biosynth_class_S"/>
</dbReference>
<sequence>MANAESDSRAISEKRTQAFVSLSVGVIFICIGLPLWWNTTKVYRAALPYDEIEQLNQLKVRYVVSLKVVVFGPQDPVALKEEIEKKLNEEKGDTLMSAEYRLTVVRKEITDSSMSTELKTKPMQDLDDYFLQQNSLENARSQHYSFFVLPHEPPESNTISGYIGKHFHCILFNDKDPAKLASVITEIVGSVFVNEEEVNRPFSLASKRQFAKDSVESMRAQKSTTGFQVSFTLLNSDPDLVLAEWDIESAVQKYLDPFLLNFPHLDITVDSQVLHYSSLQINPKKDGEVFYLHYDDLPHMINPIEGKLGSHISLYPSLNFVVYVPSKKHSPIYMKNKDGELSSSNAFMSPQWGGIMIYNLPRTTSTNNTKPQQMTVEMKPVMKVFLSQLKLLLGMMPVNPPGGIEMRITDDAGVAKWEQESLMRLKTMEYLATSTITLTSLAQLLGKISNMVINDHIQQQIEQALGSIHQSTTALQEGNVTAAVFAAKSAIRSSEEAFFEPSILELLYFPDDQKYAIYIPLFLPISLPIFLSLRQAVKWYRGQDNEDKKDEDKDKQD</sequence>
<organism evidence="11 12">
    <name type="scientific">Pocillopora meandrina</name>
    <dbReference type="NCBI Taxonomy" id="46732"/>
    <lineage>
        <taxon>Eukaryota</taxon>
        <taxon>Metazoa</taxon>
        <taxon>Cnidaria</taxon>
        <taxon>Anthozoa</taxon>
        <taxon>Hexacorallia</taxon>
        <taxon>Scleractinia</taxon>
        <taxon>Astrocoeniina</taxon>
        <taxon>Pocilloporidae</taxon>
        <taxon>Pocillopora</taxon>
    </lineage>
</organism>
<evidence type="ECO:0000313" key="11">
    <source>
        <dbReference type="EMBL" id="CAH3151477.1"/>
    </source>
</evidence>
<dbReference type="Proteomes" id="UP001159428">
    <property type="component" value="Unassembled WGS sequence"/>
</dbReference>
<keyword evidence="4" id="KW-0337">GPI-anchor biosynthesis</keyword>
<evidence type="ECO:0000256" key="8">
    <source>
        <dbReference type="ARBA" id="ARBA00023136"/>
    </source>
</evidence>
<evidence type="ECO:0000256" key="2">
    <source>
        <dbReference type="ARBA" id="ARBA00004687"/>
    </source>
</evidence>
<dbReference type="GO" id="GO:0016255">
    <property type="term" value="P:attachment of GPI anchor to protein"/>
    <property type="evidence" value="ECO:0007669"/>
    <property type="project" value="InterPro"/>
</dbReference>
<evidence type="ECO:0000256" key="1">
    <source>
        <dbReference type="ARBA" id="ARBA00004477"/>
    </source>
</evidence>
<dbReference type="EMBL" id="CALNXJ010000049">
    <property type="protein sequence ID" value="CAH3151477.1"/>
    <property type="molecule type" value="Genomic_DNA"/>
</dbReference>
<evidence type="ECO:0000256" key="7">
    <source>
        <dbReference type="ARBA" id="ARBA00022989"/>
    </source>
</evidence>
<dbReference type="Pfam" id="PF10510">
    <property type="entry name" value="PIG-S"/>
    <property type="match status" value="1"/>
</dbReference>
<dbReference type="GO" id="GO:0006506">
    <property type="term" value="P:GPI anchor biosynthetic process"/>
    <property type="evidence" value="ECO:0007669"/>
    <property type="project" value="UniProtKB-KW"/>
</dbReference>
<keyword evidence="7 10" id="KW-1133">Transmembrane helix</keyword>
<comment type="similarity">
    <text evidence="3">Belongs to the PIGS family.</text>
</comment>
<gene>
    <name evidence="11" type="ORF">PMEA_00025215</name>
</gene>
<keyword evidence="6" id="KW-0256">Endoplasmic reticulum</keyword>
<name>A0AAU9XLW0_9CNID</name>
<comment type="pathway">
    <text evidence="2">Glycolipid biosynthesis; glycosylphosphatidylinositol-anchor biosynthesis.</text>
</comment>
<keyword evidence="5 10" id="KW-0812">Transmembrane</keyword>
<keyword evidence="9" id="KW-0325">Glycoprotein</keyword>
<dbReference type="AlphaFoldDB" id="A0AAU9XLW0"/>
<feature type="transmembrane region" description="Helical" evidence="10">
    <location>
        <begin position="515"/>
        <end position="533"/>
    </location>
</feature>
<dbReference type="GO" id="GO:0042765">
    <property type="term" value="C:GPI-anchor transamidase complex"/>
    <property type="evidence" value="ECO:0007669"/>
    <property type="project" value="InterPro"/>
</dbReference>
<reference evidence="11 12" key="1">
    <citation type="submission" date="2022-05" db="EMBL/GenBank/DDBJ databases">
        <authorList>
            <consortium name="Genoscope - CEA"/>
            <person name="William W."/>
        </authorList>
    </citation>
    <scope>NUCLEOTIDE SEQUENCE [LARGE SCALE GENOMIC DNA]</scope>
</reference>
<keyword evidence="12" id="KW-1185">Reference proteome</keyword>
<comment type="subcellular location">
    <subcellularLocation>
        <location evidence="1">Endoplasmic reticulum membrane</location>
        <topology evidence="1">Multi-pass membrane protein</topology>
    </subcellularLocation>
</comment>